<evidence type="ECO:0000256" key="6">
    <source>
        <dbReference type="SAM" id="MobiDB-lite"/>
    </source>
</evidence>
<organism evidence="7 8">
    <name type="scientific">Apophysomyces ossiformis</name>
    <dbReference type="NCBI Taxonomy" id="679940"/>
    <lineage>
        <taxon>Eukaryota</taxon>
        <taxon>Fungi</taxon>
        <taxon>Fungi incertae sedis</taxon>
        <taxon>Mucoromycota</taxon>
        <taxon>Mucoromycotina</taxon>
        <taxon>Mucoromycetes</taxon>
        <taxon>Mucorales</taxon>
        <taxon>Mucorineae</taxon>
        <taxon>Mucoraceae</taxon>
        <taxon>Apophysomyces</taxon>
    </lineage>
</organism>
<comment type="subcellular location">
    <subcellularLocation>
        <location evidence="1">Nucleus</location>
    </subcellularLocation>
</comment>
<evidence type="ECO:0000256" key="3">
    <source>
        <dbReference type="ARBA" id="ARBA00023015"/>
    </source>
</evidence>
<sequence length="508" mass="57980">MDSESRRQYQLPISVSEETALHYRQFRNSSNIASPLESIPDSHDLLRVQTDLENLLPLSEARLRNLRKDLDHLERNVKVSDTGSESKPAGKNMNAIYEKLKMKQREGNDNGSYLDELPDALSPPNKVQAALETLRRRHRREDPDTLTEDRKVGSKTVTSHGTARANHHSSNGNTEDDIGIVRVKPKDQVAITTFWSTVDPCFRPLTEEDRNFLLEKGDNVNPFLIPPLGRHYLDVWADEDRHLPALSRPHSPAGASSTTSSRQSSHDHLSNNEGQERLKYIGSQHLTDDHLYAEDLSCGSLTERLLSCLVREDVVNIAELTEGDDPIEVKPEPENQAGKTIVEMTFSPPDEIVEFEERLKRELRYAGLLGDDDIDWNAREDDEICAELRKTAKQLKEQTEINEFRKKRLLDVVDRQLQYQEYRHMLDILDAQVEQCYIKRFRNQKAKKRKTSSGPRSTLSENAVSAMLKRKTWIDALSGIFKDKDLSMPATSIYEDNCNLLPSSQNIS</sequence>
<evidence type="ECO:0000313" key="7">
    <source>
        <dbReference type="EMBL" id="KAF7728683.1"/>
    </source>
</evidence>
<dbReference type="GO" id="GO:0003713">
    <property type="term" value="F:transcription coactivator activity"/>
    <property type="evidence" value="ECO:0007669"/>
    <property type="project" value="TreeGrafter"/>
</dbReference>
<dbReference type="PANTHER" id="PTHR13556">
    <property type="entry name" value="TRANSCRIPTIONAL ADAPTER 3-RELATED"/>
    <property type="match status" value="1"/>
</dbReference>
<comment type="caution">
    <text evidence="7">The sequence shown here is derived from an EMBL/GenBank/DDBJ whole genome shotgun (WGS) entry which is preliminary data.</text>
</comment>
<reference evidence="7" key="1">
    <citation type="submission" date="2020-01" db="EMBL/GenBank/DDBJ databases">
        <title>Genome Sequencing of Three Apophysomyces-Like Fungal Strains Confirms a Novel Fungal Genus in the Mucoromycota with divergent Burkholderia-like Endosymbiotic Bacteria.</title>
        <authorList>
            <person name="Stajich J.E."/>
            <person name="Macias A.M."/>
            <person name="Carter-House D."/>
            <person name="Lovett B."/>
            <person name="Kasson L.R."/>
            <person name="Berry K."/>
            <person name="Grigoriev I."/>
            <person name="Chang Y."/>
            <person name="Spatafora J."/>
            <person name="Kasson M.T."/>
        </authorList>
    </citation>
    <scope>NUCLEOTIDE SEQUENCE</scope>
    <source>
        <strain evidence="7">NRRL A-21654</strain>
    </source>
</reference>
<dbReference type="OrthoDB" id="1232at2759"/>
<dbReference type="Pfam" id="PF10198">
    <property type="entry name" value="Ada3"/>
    <property type="match status" value="1"/>
</dbReference>
<evidence type="ECO:0000313" key="8">
    <source>
        <dbReference type="Proteomes" id="UP000605846"/>
    </source>
</evidence>
<keyword evidence="8" id="KW-1185">Reference proteome</keyword>
<keyword evidence="3" id="KW-0805">Transcription regulation</keyword>
<evidence type="ECO:0000256" key="4">
    <source>
        <dbReference type="ARBA" id="ARBA00023163"/>
    </source>
</evidence>
<dbReference type="Proteomes" id="UP000605846">
    <property type="component" value="Unassembled WGS sequence"/>
</dbReference>
<accession>A0A8H7ERG1</accession>
<feature type="region of interest" description="Disordered" evidence="6">
    <location>
        <begin position="244"/>
        <end position="271"/>
    </location>
</feature>
<dbReference type="GO" id="GO:0005634">
    <property type="term" value="C:nucleus"/>
    <property type="evidence" value="ECO:0007669"/>
    <property type="project" value="UniProtKB-SubCell"/>
</dbReference>
<dbReference type="PANTHER" id="PTHR13556:SF2">
    <property type="entry name" value="TRANSCRIPTIONAL ADAPTER 3"/>
    <property type="match status" value="1"/>
</dbReference>
<keyword evidence="4" id="KW-0804">Transcription</keyword>
<name>A0A8H7ERG1_9FUNG</name>
<feature type="compositionally biased region" description="Basic and acidic residues" evidence="6">
    <location>
        <begin position="140"/>
        <end position="152"/>
    </location>
</feature>
<dbReference type="AlphaFoldDB" id="A0A8H7ERG1"/>
<gene>
    <name evidence="7" type="primary">NGG1_2</name>
    <name evidence="7" type="ORF">EC973_005720</name>
</gene>
<protein>
    <submittedName>
        <fullName evidence="7">Transcriptional regulator</fullName>
    </submittedName>
</protein>
<comment type="similarity">
    <text evidence="2">Belongs to the NGG1 family.</text>
</comment>
<evidence type="ECO:0000256" key="1">
    <source>
        <dbReference type="ARBA" id="ARBA00004123"/>
    </source>
</evidence>
<dbReference type="InterPro" id="IPR019340">
    <property type="entry name" value="Histone_AcTrfase_su3"/>
</dbReference>
<evidence type="ECO:0000256" key="2">
    <source>
        <dbReference type="ARBA" id="ARBA00005330"/>
    </source>
</evidence>
<keyword evidence="5" id="KW-0539">Nucleus</keyword>
<proteinExistence type="inferred from homology"/>
<dbReference type="GO" id="GO:0006357">
    <property type="term" value="P:regulation of transcription by RNA polymerase II"/>
    <property type="evidence" value="ECO:0007669"/>
    <property type="project" value="TreeGrafter"/>
</dbReference>
<feature type="region of interest" description="Disordered" evidence="6">
    <location>
        <begin position="133"/>
        <end position="180"/>
    </location>
</feature>
<dbReference type="GO" id="GO:0000124">
    <property type="term" value="C:SAGA complex"/>
    <property type="evidence" value="ECO:0007669"/>
    <property type="project" value="TreeGrafter"/>
</dbReference>
<evidence type="ECO:0000256" key="5">
    <source>
        <dbReference type="ARBA" id="ARBA00023242"/>
    </source>
</evidence>
<dbReference type="EMBL" id="JABAYA010000033">
    <property type="protein sequence ID" value="KAF7728683.1"/>
    <property type="molecule type" value="Genomic_DNA"/>
</dbReference>